<gene>
    <name evidence="12" type="ORF">IEQ34_016375</name>
</gene>
<evidence type="ECO:0000256" key="4">
    <source>
        <dbReference type="ARBA" id="ARBA00022692"/>
    </source>
</evidence>
<feature type="transmembrane region" description="Helical" evidence="10">
    <location>
        <begin position="472"/>
        <end position="491"/>
    </location>
</feature>
<keyword evidence="4 10" id="KW-0812">Transmembrane</keyword>
<comment type="similarity">
    <text evidence="9">Belongs to the Ca(2+):cation antiporter (CaCA) (TC 2.A.19) family. Cation/calcium exchanger (CCX) subfamily.</text>
</comment>
<feature type="transmembrane region" description="Helical" evidence="10">
    <location>
        <begin position="12"/>
        <end position="31"/>
    </location>
</feature>
<keyword evidence="3" id="KW-0050">Antiport</keyword>
<feature type="transmembrane region" description="Helical" evidence="10">
    <location>
        <begin position="173"/>
        <end position="195"/>
    </location>
</feature>
<dbReference type="InterPro" id="IPR051359">
    <property type="entry name" value="CaCA_antiporter"/>
</dbReference>
<feature type="domain" description="Sodium/calcium exchanger membrane region" evidence="11">
    <location>
        <begin position="395"/>
        <end position="548"/>
    </location>
</feature>
<dbReference type="InterPro" id="IPR004837">
    <property type="entry name" value="NaCa_Exmemb"/>
</dbReference>
<dbReference type="Gene3D" id="1.20.1420.30">
    <property type="entry name" value="NCX, central ion-binding region"/>
    <property type="match status" value="2"/>
</dbReference>
<dbReference type="GO" id="GO:0006814">
    <property type="term" value="P:sodium ion transport"/>
    <property type="evidence" value="ECO:0007669"/>
    <property type="project" value="UniProtKB-KW"/>
</dbReference>
<proteinExistence type="inferred from homology"/>
<keyword evidence="8" id="KW-0739">Sodium transport</keyword>
<evidence type="ECO:0000256" key="8">
    <source>
        <dbReference type="ARBA" id="ARBA00023201"/>
    </source>
</evidence>
<dbReference type="GO" id="GO:0016020">
    <property type="term" value="C:membrane"/>
    <property type="evidence" value="ECO:0007669"/>
    <property type="project" value="UniProtKB-SubCell"/>
</dbReference>
<feature type="domain" description="Sodium/calcium exchanger membrane region" evidence="11">
    <location>
        <begin position="105"/>
        <end position="253"/>
    </location>
</feature>
<dbReference type="InterPro" id="IPR044880">
    <property type="entry name" value="NCX_ion-bd_dom_sf"/>
</dbReference>
<comment type="subcellular location">
    <subcellularLocation>
        <location evidence="1">Membrane</location>
        <topology evidence="1">Multi-pass membrane protein</topology>
    </subcellularLocation>
</comment>
<dbReference type="GO" id="GO:0015297">
    <property type="term" value="F:antiporter activity"/>
    <property type="evidence" value="ECO:0007669"/>
    <property type="project" value="UniProtKB-KW"/>
</dbReference>
<keyword evidence="8" id="KW-0406">Ion transport</keyword>
<feature type="transmembrane region" description="Helical" evidence="10">
    <location>
        <begin position="240"/>
        <end position="259"/>
    </location>
</feature>
<feature type="transmembrane region" description="Helical" evidence="10">
    <location>
        <begin position="533"/>
        <end position="555"/>
    </location>
</feature>
<comment type="caution">
    <text evidence="12">The sequence shown here is derived from an EMBL/GenBank/DDBJ whole genome shotgun (WGS) entry which is preliminary data.</text>
</comment>
<evidence type="ECO:0000256" key="2">
    <source>
        <dbReference type="ARBA" id="ARBA00022448"/>
    </source>
</evidence>
<accession>A0AAV7GDC0</accession>
<feature type="transmembrane region" description="Helical" evidence="10">
    <location>
        <begin position="416"/>
        <end position="438"/>
    </location>
</feature>
<evidence type="ECO:0000313" key="13">
    <source>
        <dbReference type="Proteomes" id="UP000775213"/>
    </source>
</evidence>
<protein>
    <recommendedName>
        <fullName evidence="11">Sodium/calcium exchanger membrane region domain-containing protein</fullName>
    </recommendedName>
</protein>
<keyword evidence="2" id="KW-0813">Transport</keyword>
<evidence type="ECO:0000313" key="12">
    <source>
        <dbReference type="EMBL" id="KAH0454451.1"/>
    </source>
</evidence>
<sequence>MALASLCKSHHIFINLSFILVFFFFLFSSLVSSSTQSISLSFILKRSSPTSPNDCRAIEALEDSETKCSYLKINDDCGTHGYFDYLQLFYCVFGNSPLLGYIILFLWLLVLFYLLGNTASQYFCPSLESLSRVLNLSPTIAGVTLLSLGNGAPDVFSSIVSFAGGGRVGEVGLSSVLGGGFFVSSAVVGVISICIGGSSRRHVIAVDGFSFIRDLCCLLVSLSFLLLILVVGQIHILGSIFFISLYILYVIIVSTAHCCKDELGMPLLESIEVEQRQFVEEPLENKEIEAKPSFLNLKAASSWFLFLIELPLFLPRRLTIPIVTDERWSKPFAVASVTLSPILLATLWNSQTGCIASEQSITIFLFAALFGMILGFAAMEGTERSHPPKLLLPWLAGGFLMSVVWSYMVAGELVSLLVSFGHIIGVSPSVLGVTVLAWGNSLGDLIANVTMAVNGGEDGAQIAISGCYAGPIFNILVGLGMSLVFSSWASYPEAFVIPEDPSQFVIIGFLIGGLLWALAILPRKGMKLDRSLGVGLLTIYACFLCLRLLESLGVLKLGFS</sequence>
<feature type="transmembrane region" description="Helical" evidence="10">
    <location>
        <begin position="215"/>
        <end position="234"/>
    </location>
</feature>
<feature type="transmembrane region" description="Helical" evidence="10">
    <location>
        <begin position="136"/>
        <end position="153"/>
    </location>
</feature>
<name>A0AAV7GDC0_DENCH</name>
<feature type="transmembrane region" description="Helical" evidence="10">
    <location>
        <begin position="98"/>
        <end position="115"/>
    </location>
</feature>
<dbReference type="Proteomes" id="UP000775213">
    <property type="component" value="Unassembled WGS sequence"/>
</dbReference>
<dbReference type="EMBL" id="JAGFBR010000015">
    <property type="protein sequence ID" value="KAH0454451.1"/>
    <property type="molecule type" value="Genomic_DNA"/>
</dbReference>
<dbReference type="PANTHER" id="PTHR12266">
    <property type="entry name" value="NA+/CA2+ K+ INDEPENDENT EXCHANGER"/>
    <property type="match status" value="1"/>
</dbReference>
<feature type="transmembrane region" description="Helical" evidence="10">
    <location>
        <begin position="332"/>
        <end position="349"/>
    </location>
</feature>
<feature type="transmembrane region" description="Helical" evidence="10">
    <location>
        <begin position="361"/>
        <end position="379"/>
    </location>
</feature>
<reference evidence="12 13" key="1">
    <citation type="journal article" date="2021" name="Hortic Res">
        <title>Chromosome-scale assembly of the Dendrobium chrysotoxum genome enhances the understanding of orchid evolution.</title>
        <authorList>
            <person name="Zhang Y."/>
            <person name="Zhang G.Q."/>
            <person name="Zhang D."/>
            <person name="Liu X.D."/>
            <person name="Xu X.Y."/>
            <person name="Sun W.H."/>
            <person name="Yu X."/>
            <person name="Zhu X."/>
            <person name="Wang Z.W."/>
            <person name="Zhao X."/>
            <person name="Zhong W.Y."/>
            <person name="Chen H."/>
            <person name="Yin W.L."/>
            <person name="Huang T."/>
            <person name="Niu S.C."/>
            <person name="Liu Z.J."/>
        </authorList>
    </citation>
    <scope>NUCLEOTIDE SEQUENCE [LARGE SCALE GENOMIC DNA]</scope>
    <source>
        <strain evidence="12">Lindl</strain>
    </source>
</reference>
<keyword evidence="13" id="KW-1185">Reference proteome</keyword>
<evidence type="ECO:0000256" key="7">
    <source>
        <dbReference type="ARBA" id="ARBA00023136"/>
    </source>
</evidence>
<dbReference type="PANTHER" id="PTHR12266:SF36">
    <property type="entry name" value="OS10G0436900 PROTEIN"/>
    <property type="match status" value="1"/>
</dbReference>
<keyword evidence="5 10" id="KW-1133">Transmembrane helix</keyword>
<evidence type="ECO:0000256" key="3">
    <source>
        <dbReference type="ARBA" id="ARBA00022449"/>
    </source>
</evidence>
<feature type="transmembrane region" description="Helical" evidence="10">
    <location>
        <begin position="391"/>
        <end position="410"/>
    </location>
</feature>
<dbReference type="AlphaFoldDB" id="A0AAV7GDC0"/>
<evidence type="ECO:0000256" key="1">
    <source>
        <dbReference type="ARBA" id="ARBA00004141"/>
    </source>
</evidence>
<organism evidence="12 13">
    <name type="scientific">Dendrobium chrysotoxum</name>
    <name type="common">Orchid</name>
    <dbReference type="NCBI Taxonomy" id="161865"/>
    <lineage>
        <taxon>Eukaryota</taxon>
        <taxon>Viridiplantae</taxon>
        <taxon>Streptophyta</taxon>
        <taxon>Embryophyta</taxon>
        <taxon>Tracheophyta</taxon>
        <taxon>Spermatophyta</taxon>
        <taxon>Magnoliopsida</taxon>
        <taxon>Liliopsida</taxon>
        <taxon>Asparagales</taxon>
        <taxon>Orchidaceae</taxon>
        <taxon>Epidendroideae</taxon>
        <taxon>Malaxideae</taxon>
        <taxon>Dendrobiinae</taxon>
        <taxon>Dendrobium</taxon>
    </lineage>
</organism>
<dbReference type="GO" id="GO:0008324">
    <property type="term" value="F:monoatomic cation transmembrane transporter activity"/>
    <property type="evidence" value="ECO:0007669"/>
    <property type="project" value="TreeGrafter"/>
</dbReference>
<evidence type="ECO:0000256" key="6">
    <source>
        <dbReference type="ARBA" id="ARBA00023053"/>
    </source>
</evidence>
<evidence type="ECO:0000256" key="10">
    <source>
        <dbReference type="SAM" id="Phobius"/>
    </source>
</evidence>
<dbReference type="Pfam" id="PF01699">
    <property type="entry name" value="Na_Ca_ex"/>
    <property type="match status" value="2"/>
</dbReference>
<evidence type="ECO:0000259" key="11">
    <source>
        <dbReference type="Pfam" id="PF01699"/>
    </source>
</evidence>
<evidence type="ECO:0000256" key="5">
    <source>
        <dbReference type="ARBA" id="ARBA00022989"/>
    </source>
</evidence>
<evidence type="ECO:0000256" key="9">
    <source>
        <dbReference type="ARBA" id="ARBA00038187"/>
    </source>
</evidence>
<keyword evidence="7 10" id="KW-0472">Membrane</keyword>
<feature type="transmembrane region" description="Helical" evidence="10">
    <location>
        <begin position="503"/>
        <end position="521"/>
    </location>
</feature>
<keyword evidence="6" id="KW-0915">Sodium</keyword>